<dbReference type="AlphaFoldDB" id="A0A8S3FBT0"/>
<organism evidence="2 3">
    <name type="scientific">Rotaria magnacalcarata</name>
    <dbReference type="NCBI Taxonomy" id="392030"/>
    <lineage>
        <taxon>Eukaryota</taxon>
        <taxon>Metazoa</taxon>
        <taxon>Spiralia</taxon>
        <taxon>Gnathifera</taxon>
        <taxon>Rotifera</taxon>
        <taxon>Eurotatoria</taxon>
        <taxon>Bdelloidea</taxon>
        <taxon>Philodinida</taxon>
        <taxon>Philodinidae</taxon>
        <taxon>Rotaria</taxon>
    </lineage>
</organism>
<gene>
    <name evidence="2" type="ORF">BYL167_LOCUS66211</name>
</gene>
<evidence type="ECO:0000313" key="3">
    <source>
        <dbReference type="Proteomes" id="UP000681967"/>
    </source>
</evidence>
<protein>
    <submittedName>
        <fullName evidence="2">Uncharacterized protein</fullName>
    </submittedName>
</protein>
<evidence type="ECO:0000313" key="2">
    <source>
        <dbReference type="EMBL" id="CAF5114803.1"/>
    </source>
</evidence>
<accession>A0A8S3FBT0</accession>
<feature type="non-terminal residue" evidence="2">
    <location>
        <position position="34"/>
    </location>
</feature>
<feature type="compositionally biased region" description="Polar residues" evidence="1">
    <location>
        <begin position="18"/>
        <end position="34"/>
    </location>
</feature>
<name>A0A8S3FBT0_9BILA</name>
<dbReference type="EMBL" id="CAJOBH010242706">
    <property type="protein sequence ID" value="CAF5114803.1"/>
    <property type="molecule type" value="Genomic_DNA"/>
</dbReference>
<proteinExistence type="predicted"/>
<feature type="region of interest" description="Disordered" evidence="1">
    <location>
        <begin position="1"/>
        <end position="34"/>
    </location>
</feature>
<sequence>MSRYIVNDSYEPSRRRVTVQSHQPSDSSSRRNMP</sequence>
<dbReference type="Proteomes" id="UP000681967">
    <property type="component" value="Unassembled WGS sequence"/>
</dbReference>
<evidence type="ECO:0000256" key="1">
    <source>
        <dbReference type="SAM" id="MobiDB-lite"/>
    </source>
</evidence>
<comment type="caution">
    <text evidence="2">The sequence shown here is derived from an EMBL/GenBank/DDBJ whole genome shotgun (WGS) entry which is preliminary data.</text>
</comment>
<reference evidence="2" key="1">
    <citation type="submission" date="2021-02" db="EMBL/GenBank/DDBJ databases">
        <authorList>
            <person name="Nowell W R."/>
        </authorList>
    </citation>
    <scope>NUCLEOTIDE SEQUENCE</scope>
</reference>